<organism evidence="1 2">
    <name type="scientific">Elsinoe australis</name>
    <dbReference type="NCBI Taxonomy" id="40998"/>
    <lineage>
        <taxon>Eukaryota</taxon>
        <taxon>Fungi</taxon>
        <taxon>Dikarya</taxon>
        <taxon>Ascomycota</taxon>
        <taxon>Pezizomycotina</taxon>
        <taxon>Dothideomycetes</taxon>
        <taxon>Dothideomycetidae</taxon>
        <taxon>Myriangiales</taxon>
        <taxon>Elsinoaceae</taxon>
        <taxon>Elsinoe</taxon>
    </lineage>
</organism>
<evidence type="ECO:0000313" key="1">
    <source>
        <dbReference type="EMBL" id="PSK44224.1"/>
    </source>
</evidence>
<gene>
    <name evidence="1" type="ORF">B9Z65_204</name>
</gene>
<name>A0A2P7Z7N1_9PEZI</name>
<proteinExistence type="predicted"/>
<comment type="caution">
    <text evidence="1">The sequence shown here is derived from an EMBL/GenBank/DDBJ whole genome shotgun (WGS) entry which is preliminary data.</text>
</comment>
<sequence>MDATSNTATSQGISLTDLTLDILILIIKQVDYEKNGHDCLDHSSALVESSEEFRLPKGTITCAWYASTAGEKLSLTCKKLRQLYTRYILGQHATSVYIRTLYALIDYPTLHFLTDKLKFITFSPFNSLDIDDPLWVTDVSRLNVENGSEHFLARHAAPIFKRHVVSISRIIHESNNTVKTTLHIHNHWLNFTAIQHIADEAFGDHPCPRNINLLFTGNHKYEKILRSAFEKGSQIAPNHS</sequence>
<protein>
    <submittedName>
        <fullName evidence="1">Uncharacterized protein</fullName>
    </submittedName>
</protein>
<evidence type="ECO:0000313" key="2">
    <source>
        <dbReference type="Proteomes" id="UP000243723"/>
    </source>
</evidence>
<dbReference type="EMBL" id="NHZQ01000289">
    <property type="protein sequence ID" value="PSK44224.1"/>
    <property type="molecule type" value="Genomic_DNA"/>
</dbReference>
<accession>A0A2P7Z7N1</accession>
<reference evidence="1 2" key="1">
    <citation type="submission" date="2017-05" db="EMBL/GenBank/DDBJ databases">
        <title>Draft genome sequence of Elsinoe australis.</title>
        <authorList>
            <person name="Cheng Q."/>
        </authorList>
    </citation>
    <scope>NUCLEOTIDE SEQUENCE [LARGE SCALE GENOMIC DNA]</scope>
    <source>
        <strain evidence="1 2">NL1</strain>
    </source>
</reference>
<keyword evidence="2" id="KW-1185">Reference proteome</keyword>
<dbReference type="AlphaFoldDB" id="A0A2P7Z7N1"/>
<dbReference type="Proteomes" id="UP000243723">
    <property type="component" value="Unassembled WGS sequence"/>
</dbReference>